<dbReference type="GO" id="GO:0042742">
    <property type="term" value="P:defense response to bacterium"/>
    <property type="evidence" value="ECO:0007669"/>
    <property type="project" value="UniProtKB-ARBA"/>
</dbReference>
<evidence type="ECO:0000259" key="10">
    <source>
        <dbReference type="Pfam" id="PF23559"/>
    </source>
</evidence>
<keyword evidence="2" id="KW-0433">Leucine-rich repeat</keyword>
<dbReference type="InterPro" id="IPR058922">
    <property type="entry name" value="WHD_DRP"/>
</dbReference>
<dbReference type="GO" id="GO:0005524">
    <property type="term" value="F:ATP binding"/>
    <property type="evidence" value="ECO:0007669"/>
    <property type="project" value="UniProtKB-KW"/>
</dbReference>
<evidence type="ECO:0000256" key="4">
    <source>
        <dbReference type="ARBA" id="ARBA00022741"/>
    </source>
</evidence>
<evidence type="ECO:0000256" key="1">
    <source>
        <dbReference type="ARBA" id="ARBA00008894"/>
    </source>
</evidence>
<dbReference type="SUPFAM" id="SSF52540">
    <property type="entry name" value="P-loop containing nucleoside triphosphate hydrolases"/>
    <property type="match status" value="2"/>
</dbReference>
<dbReference type="InterPro" id="IPR055414">
    <property type="entry name" value="LRR_R13L4/SHOC2-like"/>
</dbReference>
<dbReference type="Gene3D" id="1.10.8.430">
    <property type="entry name" value="Helical domain of apoptotic protease-activating factors"/>
    <property type="match status" value="2"/>
</dbReference>
<dbReference type="Gene3D" id="3.40.50.300">
    <property type="entry name" value="P-loop containing nucleotide triphosphate hydrolases"/>
    <property type="match status" value="2"/>
</dbReference>
<dbReference type="Pfam" id="PF18052">
    <property type="entry name" value="Rx_N"/>
    <property type="match status" value="2"/>
</dbReference>
<feature type="domain" description="Disease resistance protein winged helix" evidence="10">
    <location>
        <begin position="1216"/>
        <end position="1287"/>
    </location>
</feature>
<feature type="domain" description="NB-ARC" evidence="8">
    <location>
        <begin position="964"/>
        <end position="1133"/>
    </location>
</feature>
<dbReference type="InterPro" id="IPR041118">
    <property type="entry name" value="Rx_N"/>
</dbReference>
<dbReference type="PANTHER" id="PTHR36766:SF57">
    <property type="entry name" value="DISEASE RESISTANCE PROTEIN RGA1"/>
    <property type="match status" value="1"/>
</dbReference>
<dbReference type="PANTHER" id="PTHR36766">
    <property type="entry name" value="PLANT BROAD-SPECTRUM MILDEW RESISTANCE PROTEIN RPW8"/>
    <property type="match status" value="1"/>
</dbReference>
<dbReference type="Gene3D" id="1.10.10.10">
    <property type="entry name" value="Winged helix-like DNA-binding domain superfamily/Winged helix DNA-binding domain"/>
    <property type="match status" value="2"/>
</dbReference>
<dbReference type="InterPro" id="IPR027417">
    <property type="entry name" value="P-loop_NTPase"/>
</dbReference>
<name>A0A0D3HUE2_9ORYZ</name>
<evidence type="ECO:0000313" key="12">
    <source>
        <dbReference type="EnsemblPlants" id="OBART12G11800.2"/>
    </source>
</evidence>
<dbReference type="InterPro" id="IPR032675">
    <property type="entry name" value="LRR_dom_sf"/>
</dbReference>
<keyword evidence="7" id="KW-0175">Coiled coil</keyword>
<reference evidence="12" key="1">
    <citation type="journal article" date="2009" name="Rice">
        <title>De Novo Next Generation Sequencing of Plant Genomes.</title>
        <authorList>
            <person name="Rounsley S."/>
            <person name="Marri P.R."/>
            <person name="Yu Y."/>
            <person name="He R."/>
            <person name="Sisneros N."/>
            <person name="Goicoechea J.L."/>
            <person name="Lee S.J."/>
            <person name="Angelova A."/>
            <person name="Kudrna D."/>
            <person name="Luo M."/>
            <person name="Affourtit J."/>
            <person name="Desany B."/>
            <person name="Knight J."/>
            <person name="Niazi F."/>
            <person name="Egholm M."/>
            <person name="Wing R.A."/>
        </authorList>
    </citation>
    <scope>NUCLEOTIDE SEQUENCE [LARGE SCALE GENOMIC DNA]</scope>
    <source>
        <strain evidence="12">cv. IRGC 105608</strain>
    </source>
</reference>
<feature type="domain" description="Disease resistance protein winged helix" evidence="10">
    <location>
        <begin position="418"/>
        <end position="489"/>
    </location>
</feature>
<dbReference type="Gene3D" id="3.80.10.10">
    <property type="entry name" value="Ribonuclease Inhibitor"/>
    <property type="match status" value="4"/>
</dbReference>
<dbReference type="FunFam" id="1.10.10.10:FF:000322">
    <property type="entry name" value="Probable disease resistance protein At1g63360"/>
    <property type="match status" value="2"/>
</dbReference>
<evidence type="ECO:0000256" key="2">
    <source>
        <dbReference type="ARBA" id="ARBA00022614"/>
    </source>
</evidence>
<evidence type="ECO:0000256" key="7">
    <source>
        <dbReference type="ARBA" id="ARBA00023054"/>
    </source>
</evidence>
<evidence type="ECO:0000259" key="8">
    <source>
        <dbReference type="Pfam" id="PF00931"/>
    </source>
</evidence>
<feature type="domain" description="Disease resistance N-terminal" evidence="9">
    <location>
        <begin position="803"/>
        <end position="892"/>
    </location>
</feature>
<comment type="similarity">
    <text evidence="1">Belongs to the disease resistance NB-LRR family.</text>
</comment>
<organism evidence="12">
    <name type="scientific">Oryza barthii</name>
    <dbReference type="NCBI Taxonomy" id="65489"/>
    <lineage>
        <taxon>Eukaryota</taxon>
        <taxon>Viridiplantae</taxon>
        <taxon>Streptophyta</taxon>
        <taxon>Embryophyta</taxon>
        <taxon>Tracheophyta</taxon>
        <taxon>Spermatophyta</taxon>
        <taxon>Magnoliopsida</taxon>
        <taxon>Liliopsida</taxon>
        <taxon>Poales</taxon>
        <taxon>Poaceae</taxon>
        <taxon>BOP clade</taxon>
        <taxon>Oryzoideae</taxon>
        <taxon>Oryzeae</taxon>
        <taxon>Oryzinae</taxon>
        <taxon>Oryza</taxon>
    </lineage>
</organism>
<dbReference type="InterPro" id="IPR038005">
    <property type="entry name" value="RX-like_CC"/>
</dbReference>
<dbReference type="SUPFAM" id="SSF52058">
    <property type="entry name" value="L domain-like"/>
    <property type="match status" value="2"/>
</dbReference>
<dbReference type="PRINTS" id="PR00364">
    <property type="entry name" value="DISEASERSIST"/>
</dbReference>
<proteinExistence type="inferred from homology"/>
<dbReference type="InterPro" id="IPR036388">
    <property type="entry name" value="WH-like_DNA-bd_sf"/>
</dbReference>
<dbReference type="CDD" id="cd14798">
    <property type="entry name" value="RX-CC_like"/>
    <property type="match status" value="2"/>
</dbReference>
<dbReference type="FunFam" id="3.40.50.300:FF:001091">
    <property type="entry name" value="Probable disease resistance protein At1g61300"/>
    <property type="match status" value="1"/>
</dbReference>
<dbReference type="InterPro" id="IPR042197">
    <property type="entry name" value="Apaf_helical"/>
</dbReference>
<evidence type="ECO:0000259" key="9">
    <source>
        <dbReference type="Pfam" id="PF18052"/>
    </source>
</evidence>
<accession>A0A0D3HUE2</accession>
<keyword evidence="5" id="KW-0611">Plant defense</keyword>
<protein>
    <submittedName>
        <fullName evidence="12">Uncharacterized protein</fullName>
    </submittedName>
</protein>
<dbReference type="HOGENOM" id="CLU_244480_0_0_1"/>
<feature type="domain" description="Disease resistance N-terminal" evidence="9">
    <location>
        <begin position="8"/>
        <end position="99"/>
    </location>
</feature>
<evidence type="ECO:0000256" key="3">
    <source>
        <dbReference type="ARBA" id="ARBA00022737"/>
    </source>
</evidence>
<dbReference type="GO" id="GO:0043531">
    <property type="term" value="F:ADP binding"/>
    <property type="evidence" value="ECO:0007669"/>
    <property type="project" value="InterPro"/>
</dbReference>
<keyword evidence="13" id="KW-1185">Reference proteome</keyword>
<feature type="domain" description="NB-ARC" evidence="8">
    <location>
        <begin position="174"/>
        <end position="340"/>
    </location>
</feature>
<dbReference type="Gene3D" id="1.20.5.4130">
    <property type="match status" value="2"/>
</dbReference>
<evidence type="ECO:0000256" key="5">
    <source>
        <dbReference type="ARBA" id="ARBA00022821"/>
    </source>
</evidence>
<evidence type="ECO:0000256" key="6">
    <source>
        <dbReference type="ARBA" id="ARBA00022840"/>
    </source>
</evidence>
<dbReference type="Gramene" id="OBART12G11800.2">
    <property type="protein sequence ID" value="OBART12G11800.2"/>
    <property type="gene ID" value="OBART12G11800"/>
</dbReference>
<dbReference type="EnsemblPlants" id="OBART12G11800.2">
    <property type="protein sequence ID" value="OBART12G11800.2"/>
    <property type="gene ID" value="OBART12G11800"/>
</dbReference>
<dbReference type="Proteomes" id="UP000026960">
    <property type="component" value="Chromosome 12"/>
</dbReference>
<feature type="domain" description="Disease resistance R13L4/SHOC-2-like LRR" evidence="11">
    <location>
        <begin position="1356"/>
        <end position="1560"/>
    </location>
</feature>
<reference evidence="12" key="2">
    <citation type="submission" date="2015-03" db="UniProtKB">
        <authorList>
            <consortium name="EnsemblPlants"/>
        </authorList>
    </citation>
    <scope>IDENTIFICATION</scope>
</reference>
<dbReference type="eggNOG" id="KOG4658">
    <property type="taxonomic scope" value="Eukaryota"/>
</dbReference>
<keyword evidence="3" id="KW-0677">Repeat</keyword>
<dbReference type="Pfam" id="PF00931">
    <property type="entry name" value="NB-ARC"/>
    <property type="match status" value="2"/>
</dbReference>
<sequence length="1596" mass="181617">MAALSVFASSILSKVTTFAVEYALDDIKLACTVRSEMEKLRNSLKAICAVLKDAERKQSTSSSLKYWLENLKDVVYDIDDVLDDVGTRALQQKVRKGEIRTYFAQLCIFPFELGRKIRRVRERLNEISALKRNFDLKEEPIDTPSDRIVQRETYSIVDERKIVGRDKAKNDIVKVISEAAESNSDTLSVLPLIGMGGVGKTALAKLVFNDKRTKEKFDKMLWACVANVSDLKQIVDIIIQSDSGESNKQLTLEALQKKLHELLGDKRYLLVLDDISHDNINDWGELMNLLPSGRSGSMILITTRLSKIASVLKTIEPYEVPKLSHEECMKVFLRYAFKGEKAKDTELLKIGESIVQKCDGLPLAVRTLGSLLSMEDISKWQEVKETNIPNTDILSVLKLSYDALPSDLRACFASLSTFPKDYEIFRELLIMYWMAMGLLNTASGSKEAIRMGERYFSEFAGRSLFQDYVFSHDGTISHCKMHSFVHDLAISVSPNEHATISCENFSASKRVKHLVWDQKEFSKDLKFPKQLRRARKARTFASRHNYGTVSKSFLEDLLATFTRLRILVFSEVEFEELPSSIGNLKHLRYLDLQWNMKIKYLPNSLCKLVNLQTLQLAWCKELEELPRDVKRLVSLRYLILTSKQQYLPNDALMGWTSMVFLQISACPMLTSLTEGFGSLSALRELFVFNCPNLPSLPSSMNRLVTLQKLVIHNCDELNLMEPTEAMGGMKSLKSIELVGLPKFETFPDSFASAASTLEYLKVSDCKEFKKLPDFIQRFSSLKKIEIPERRQYSKMTVLSVLASSILSKVTTFAVEYALDDIKFAWNVKSELEKLKNSLGAICAVLKDAERKQSTHSSLKHWLENLKDVVYDIDDVLDDVGTRVLQQKVRKGEICTYFAQLTIFPFELGRKIRKVRERLNEIAALKRDFELKEEPIDTPSDQFAQRETHSLIGEQNIFGRDKAKNDIVKMISEAAESNSNTLSVLPLIGMGGVGKTALAKLVFNDKSTKDKFDKMLWASVSNAFDLKHIVNIIIQSDSGESNNQLTLEALTKKLHELFRDKRYLLVLDDISNDNVNWEELINLLPSGRSGCMILITTRLSKIASELKTLEPYEVPKLPHEECRKIFVRYAFRGEKAKDRELLKIGESIVQKCDGLPLAARTLGSLLFRKDISMWQEVKENNLLSTGKGKDDILSVLKLSYDALPSDLKTCFSWLSTFPKDYDIFRELIIMYWMAMGLLNPASRTKEAIRVGEKYFNELAGRSLFQDYVFNHDGSISHCKMHSLVHDLAISVSQNEHAVVGCENFSATERVKNLVWDHKDFTTELKFPKQLRRARKARTFACRHNYGTVSKSFLEDLLATFTLLRVLVFSEVEFEELPSSIGNLKHLRYLDLQWNMKIKFLPNSLCKLVNLQTLQLAWCKELEELPKDVKRLVSLRYLILTSKQQYLPKDALGGWTSMVFLQISACPMLTSLTEGFGSLSALRELFVFNCPKLPSLPSSMNRLVTLQKLVIHNCDELDLMESEEAMGGLNSLESIELAGLPKFKTFPDSFASASSSLQYLKVSDCPQFEELPDFIKRFSSLKKIEIPKSRAPSTITWA</sequence>
<dbReference type="PaxDb" id="65489-OBART12G11800.2"/>
<keyword evidence="4" id="KW-0547">Nucleotide-binding</keyword>
<dbReference type="Pfam" id="PF23559">
    <property type="entry name" value="WHD_DRP"/>
    <property type="match status" value="2"/>
</dbReference>
<dbReference type="STRING" id="65489.A0A0D3HUE2"/>
<dbReference type="GO" id="GO:0002758">
    <property type="term" value="P:innate immune response-activating signaling pathway"/>
    <property type="evidence" value="ECO:0007669"/>
    <property type="project" value="UniProtKB-ARBA"/>
</dbReference>
<dbReference type="GO" id="GO:0009626">
    <property type="term" value="P:plant-type hypersensitive response"/>
    <property type="evidence" value="ECO:0007669"/>
    <property type="project" value="UniProtKB-ARBA"/>
</dbReference>
<dbReference type="InterPro" id="IPR002182">
    <property type="entry name" value="NB-ARC"/>
</dbReference>
<evidence type="ECO:0000259" key="11">
    <source>
        <dbReference type="Pfam" id="PF23598"/>
    </source>
</evidence>
<keyword evidence="6" id="KW-0067">ATP-binding</keyword>
<evidence type="ECO:0000313" key="13">
    <source>
        <dbReference type="Proteomes" id="UP000026960"/>
    </source>
</evidence>
<dbReference type="Pfam" id="PF23598">
    <property type="entry name" value="LRR_14"/>
    <property type="match status" value="1"/>
</dbReference>